<proteinExistence type="inferred from homology"/>
<dbReference type="STRING" id="1196081.A0A364L6X6"/>
<evidence type="ECO:0000256" key="7">
    <source>
        <dbReference type="SAM" id="MobiDB-lite"/>
    </source>
</evidence>
<dbReference type="InterPro" id="IPR020569">
    <property type="entry name" value="UPF0029_Impact_CS"/>
</dbReference>
<dbReference type="InterPro" id="IPR023582">
    <property type="entry name" value="Impact"/>
</dbReference>
<dbReference type="Proteomes" id="UP000249363">
    <property type="component" value="Unassembled WGS sequence"/>
</dbReference>
<evidence type="ECO:0000256" key="6">
    <source>
        <dbReference type="ARBA" id="ARBA00023016"/>
    </source>
</evidence>
<evidence type="ECO:0000256" key="4">
    <source>
        <dbReference type="ARBA" id="ARBA00022491"/>
    </source>
</evidence>
<keyword evidence="3" id="KW-0963">Cytoplasm</keyword>
<dbReference type="Pfam" id="PF01205">
    <property type="entry name" value="Impact_N"/>
    <property type="match status" value="1"/>
</dbReference>
<dbReference type="GeneID" id="63796766"/>
<comment type="subcellular location">
    <subcellularLocation>
        <location evidence="1">Cytoplasm</location>
    </subcellularLocation>
</comment>
<dbReference type="InterPro" id="IPR020568">
    <property type="entry name" value="Ribosomal_Su5_D2-typ_SF"/>
</dbReference>
<dbReference type="GO" id="GO:0006446">
    <property type="term" value="P:regulation of translational initiation"/>
    <property type="evidence" value="ECO:0007669"/>
    <property type="project" value="TreeGrafter"/>
</dbReference>
<dbReference type="Gene3D" id="3.30.230.30">
    <property type="entry name" value="Impact, N-terminal domain"/>
    <property type="match status" value="1"/>
</dbReference>
<evidence type="ECO:0000256" key="5">
    <source>
        <dbReference type="ARBA" id="ARBA00022845"/>
    </source>
</evidence>
<dbReference type="Pfam" id="PF05773">
    <property type="entry name" value="RWD"/>
    <property type="match status" value="1"/>
</dbReference>
<dbReference type="PROSITE" id="PS50908">
    <property type="entry name" value="RWD"/>
    <property type="match status" value="1"/>
</dbReference>
<evidence type="ECO:0000256" key="3">
    <source>
        <dbReference type="ARBA" id="ARBA00022490"/>
    </source>
</evidence>
<dbReference type="Pfam" id="PF07171">
    <property type="entry name" value="MlrC_C"/>
    <property type="match status" value="1"/>
</dbReference>
<dbReference type="InterPro" id="IPR006575">
    <property type="entry name" value="RWD_dom"/>
</dbReference>
<feature type="domain" description="RWD" evidence="8">
    <location>
        <begin position="541"/>
        <end position="664"/>
    </location>
</feature>
<dbReference type="EMBL" id="MIKG01000016">
    <property type="protein sequence ID" value="RAO71539.1"/>
    <property type="molecule type" value="Genomic_DNA"/>
</dbReference>
<dbReference type="SUPFAM" id="SSF54211">
    <property type="entry name" value="Ribosomal protein S5 domain 2-like"/>
    <property type="match status" value="1"/>
</dbReference>
<dbReference type="SUPFAM" id="SSF54495">
    <property type="entry name" value="UBC-like"/>
    <property type="match status" value="1"/>
</dbReference>
<reference evidence="9 10" key="1">
    <citation type="journal article" date="2017" name="Biotechnol. Biofuels">
        <title>Differential beta-glucosidase expression as a function of carbon source availability in Talaromyces amestolkiae: a genomic and proteomic approach.</title>
        <authorList>
            <person name="de Eugenio L.I."/>
            <person name="Mendez-Liter J.A."/>
            <person name="Nieto-Dominguez M."/>
            <person name="Alonso L."/>
            <person name="Gil-Munoz J."/>
            <person name="Barriuso J."/>
            <person name="Prieto A."/>
            <person name="Martinez M.J."/>
        </authorList>
    </citation>
    <scope>NUCLEOTIDE SEQUENCE [LARGE SCALE GENOMIC DNA]</scope>
    <source>
        <strain evidence="9 10">CIB</strain>
    </source>
</reference>
<evidence type="ECO:0000259" key="8">
    <source>
        <dbReference type="PROSITE" id="PS50908"/>
    </source>
</evidence>
<feature type="compositionally biased region" description="Basic and acidic residues" evidence="7">
    <location>
        <begin position="671"/>
        <end position="681"/>
    </location>
</feature>
<dbReference type="InterPro" id="IPR010799">
    <property type="entry name" value="MlrC_C"/>
</dbReference>
<dbReference type="InterPro" id="IPR016135">
    <property type="entry name" value="UBQ-conjugating_enzyme/RWD"/>
</dbReference>
<dbReference type="InterPro" id="IPR015995">
    <property type="entry name" value="MlrC_N"/>
</dbReference>
<comment type="similarity">
    <text evidence="2">Belongs to the IMPACT family.</text>
</comment>
<evidence type="ECO:0000313" key="10">
    <source>
        <dbReference type="Proteomes" id="UP000249363"/>
    </source>
</evidence>
<evidence type="ECO:0000313" key="9">
    <source>
        <dbReference type="EMBL" id="RAO71539.1"/>
    </source>
</evidence>
<gene>
    <name evidence="9" type="ORF">BHQ10_007551</name>
</gene>
<dbReference type="RefSeq" id="XP_040736054.1">
    <property type="nucleotide sequence ID" value="XM_040880259.1"/>
</dbReference>
<feature type="region of interest" description="Disordered" evidence="7">
    <location>
        <begin position="664"/>
        <end position="689"/>
    </location>
</feature>
<protein>
    <recommendedName>
        <fullName evidence="8">RWD domain-containing protein</fullName>
    </recommendedName>
</protein>
<keyword evidence="5" id="KW-0810">Translation regulation</keyword>
<dbReference type="GO" id="GO:0005737">
    <property type="term" value="C:cytoplasm"/>
    <property type="evidence" value="ECO:0007669"/>
    <property type="project" value="UniProtKB-SubCell"/>
</dbReference>
<evidence type="ECO:0000256" key="1">
    <source>
        <dbReference type="ARBA" id="ARBA00004496"/>
    </source>
</evidence>
<dbReference type="PANTHER" id="PTHR16301">
    <property type="entry name" value="IMPACT-RELATED"/>
    <property type="match status" value="1"/>
</dbReference>
<dbReference type="PANTHER" id="PTHR16301:SF25">
    <property type="entry name" value="PROTEIN IMPACT"/>
    <property type="match status" value="1"/>
</dbReference>
<keyword evidence="6" id="KW-0346">Stress response</keyword>
<dbReference type="OrthoDB" id="4131805at2759"/>
<keyword evidence="10" id="KW-1185">Reference proteome</keyword>
<dbReference type="Pfam" id="PF07364">
    <property type="entry name" value="DUF1485"/>
    <property type="match status" value="1"/>
</dbReference>
<dbReference type="Gene3D" id="3.10.110.10">
    <property type="entry name" value="Ubiquitin Conjugating Enzyme"/>
    <property type="match status" value="1"/>
</dbReference>
<evidence type="ECO:0000256" key="2">
    <source>
        <dbReference type="ARBA" id="ARBA00007665"/>
    </source>
</evidence>
<dbReference type="InterPro" id="IPR001498">
    <property type="entry name" value="Impact_N"/>
</dbReference>
<dbReference type="PROSITE" id="PS00910">
    <property type="entry name" value="UPF0029"/>
    <property type="match status" value="1"/>
</dbReference>
<sequence length="857" mass="93750">MYSRPVIAIAGLACETSTFSPSKTLAPAFHPRRGIECIQEYEFIKPGTPLGNVADWRGALIGHALPGGIVTRAAFEELTAEILDRLEDIRSSVPQLDGLWFDIHGAMCVEGLDDVEAELLRRIRTLIGPDVVVSASMDLHGNVSRELAHQTDLITCYRMAPHEDEQETKERACQNLVDLLTQQHATGDNRLRPYKAWIPLPILLPGEQTSTRAEPAKHVYAAVSGVEARPGVIDAAIWVGYAWADEPRNRAVVMATGWDKSAVAAGAEDLAKKFWDAHADFDFVGPTGTFKECLDTALTSSARPFFISDSGDNPTAGGSGDMTWGLTKLLARPEFQDVSGPTVIYASVPGPKAVEVAVAAGVGATVTVTAGAEVDNIHAGPITMTGRIHSIKHGDKWAETEVVLQVGSVYAILTKLRKPYHKEHDFTDLDLKPRSADIVIVKIGYLEPELFDMAADWMLGLTPGGVDQDLVRLGHHRIRRPMWPFDNRFETQPDLKARFISMSPEPLLGPDDSSAHSTWKTNRDDAMSSALERLHQRELAEEIEAINAIYEVDTIEVNTIGQGTIPDNGARTLDLGSTPSETAALTTTIRLRIPEHPHLSFIIGFDNEYPETPPRVTGTASTSSRGEGSLVVDVLRDIITRAHQPGQVCLFEVISEASEKFSELSIGGTTTDHESPSKGNEDGEDDTDEQLDKTAEDIATLSLKDAFGIDSPPYWILSDVVTEKKSVFVGRAVPVTSRDQAKAYIDYLLATDKKVASATHNISAWRIREKKDDNTERTFQDCDDDGETAAGGRLLHLMQLMDVWDVLVVVTRWYGGVLLGPDRFRIINNVGKDALIKAGFQKEASSTKDKGKKKGKK</sequence>
<name>A0A364L6X6_TALAM</name>
<comment type="caution">
    <text evidence="9">The sequence shown here is derived from an EMBL/GenBank/DDBJ whole genome shotgun (WGS) entry which is preliminary data.</text>
</comment>
<organism evidence="9 10">
    <name type="scientific">Talaromyces amestolkiae</name>
    <dbReference type="NCBI Taxonomy" id="1196081"/>
    <lineage>
        <taxon>Eukaryota</taxon>
        <taxon>Fungi</taxon>
        <taxon>Dikarya</taxon>
        <taxon>Ascomycota</taxon>
        <taxon>Pezizomycotina</taxon>
        <taxon>Eurotiomycetes</taxon>
        <taxon>Eurotiomycetidae</taxon>
        <taxon>Eurotiales</taxon>
        <taxon>Trichocomaceae</taxon>
        <taxon>Talaromyces</taxon>
        <taxon>Talaromyces sect. Talaromyces</taxon>
    </lineage>
</organism>
<keyword evidence="4" id="KW-0678">Repressor</keyword>
<dbReference type="AlphaFoldDB" id="A0A364L6X6"/>
<dbReference type="CDD" id="cd23822">
    <property type="entry name" value="RWD_ScYIH1-like"/>
    <property type="match status" value="1"/>
</dbReference>
<dbReference type="GO" id="GO:0140469">
    <property type="term" value="P:GCN2-mediated signaling"/>
    <property type="evidence" value="ECO:0007669"/>
    <property type="project" value="TreeGrafter"/>
</dbReference>
<dbReference type="InterPro" id="IPR036956">
    <property type="entry name" value="Impact_N_sf"/>
</dbReference>
<accession>A0A364L6X6</accession>